<feature type="transmembrane region" description="Helical" evidence="1">
    <location>
        <begin position="95"/>
        <end position="116"/>
    </location>
</feature>
<keyword evidence="1" id="KW-1133">Transmembrane helix</keyword>
<dbReference type="Proteomes" id="UP000630660">
    <property type="component" value="Unassembled WGS sequence"/>
</dbReference>
<feature type="transmembrane region" description="Helical" evidence="1">
    <location>
        <begin position="21"/>
        <end position="41"/>
    </location>
</feature>
<dbReference type="InterPro" id="IPR025238">
    <property type="entry name" value="DUF4184"/>
</dbReference>
<dbReference type="EMBL" id="WJKJ01000073">
    <property type="protein sequence ID" value="MBD3364050.1"/>
    <property type="molecule type" value="Genomic_DNA"/>
</dbReference>
<evidence type="ECO:0000256" key="1">
    <source>
        <dbReference type="SAM" id="Phobius"/>
    </source>
</evidence>
<keyword evidence="1" id="KW-0812">Transmembrane</keyword>
<keyword evidence="1" id="KW-0472">Membrane</keyword>
<sequence length="170" mass="19399">MPFTPYHAGPAMLAGVGFRKVFHIPALIVGSVIVDIEPFLVLAFDLDYPLHGFFHTFAGGTIAVLLISVPIWLLRKPIGKLMARLKLEQKKGFWFILWSAMFGMVTHIIMDSLFHADLRPFYPFWYNPFYGHISSKAIHFLCVFSFIAAGIIYIVIFFTAQKKESRQKNS</sequence>
<reference evidence="2" key="1">
    <citation type="submission" date="2019-11" db="EMBL/GenBank/DDBJ databases">
        <title>Microbial mats filling the niche in hypersaline microbial mats.</title>
        <authorList>
            <person name="Wong H.L."/>
            <person name="Macleod F.I."/>
            <person name="White R.A. III"/>
            <person name="Burns B.P."/>
        </authorList>
    </citation>
    <scope>NUCLEOTIDE SEQUENCE</scope>
    <source>
        <strain evidence="2">Bin_327</strain>
    </source>
</reference>
<evidence type="ECO:0000313" key="3">
    <source>
        <dbReference type="Proteomes" id="UP000630660"/>
    </source>
</evidence>
<dbReference type="AlphaFoldDB" id="A0A9D5QDH4"/>
<feature type="transmembrane region" description="Helical" evidence="1">
    <location>
        <begin position="53"/>
        <end position="74"/>
    </location>
</feature>
<dbReference type="Pfam" id="PF13803">
    <property type="entry name" value="DUF4184"/>
    <property type="match status" value="1"/>
</dbReference>
<name>A0A9D5QDH4_UNCW3</name>
<protein>
    <submittedName>
        <fullName evidence="2">DUF4184 family protein</fullName>
    </submittedName>
</protein>
<accession>A0A9D5QDH4</accession>
<organism evidence="2 3">
    <name type="scientific">candidate division WOR-3 bacterium</name>
    <dbReference type="NCBI Taxonomy" id="2052148"/>
    <lineage>
        <taxon>Bacteria</taxon>
        <taxon>Bacteria division WOR-3</taxon>
    </lineage>
</organism>
<gene>
    <name evidence="2" type="ORF">GF359_02425</name>
</gene>
<feature type="transmembrane region" description="Helical" evidence="1">
    <location>
        <begin position="136"/>
        <end position="160"/>
    </location>
</feature>
<evidence type="ECO:0000313" key="2">
    <source>
        <dbReference type="EMBL" id="MBD3364050.1"/>
    </source>
</evidence>
<comment type="caution">
    <text evidence="2">The sequence shown here is derived from an EMBL/GenBank/DDBJ whole genome shotgun (WGS) entry which is preliminary data.</text>
</comment>
<proteinExistence type="predicted"/>